<evidence type="ECO:0000256" key="2">
    <source>
        <dbReference type="ARBA" id="ARBA00004613"/>
    </source>
</evidence>
<sequence length="97" mass="9832">MFLLLLAFAALTHPVLSQDGSGLPTCAQTCAAGSIGATGCVPTDSHCICTSSIFFAQFGTCISTACSPSDQAAAVNFTESFCSRNGVTIMMPGCAVQ</sequence>
<dbReference type="SMART" id="SM00747">
    <property type="entry name" value="CFEM"/>
    <property type="match status" value="1"/>
</dbReference>
<feature type="signal peptide" evidence="16">
    <location>
        <begin position="1"/>
        <end position="17"/>
    </location>
</feature>
<keyword evidence="11" id="KW-0472">Membrane</keyword>
<keyword evidence="9 16" id="KW-0732">Signal</keyword>
<keyword evidence="7" id="KW-0336">GPI-anchor</keyword>
<evidence type="ECO:0000256" key="10">
    <source>
        <dbReference type="ARBA" id="ARBA00023004"/>
    </source>
</evidence>
<dbReference type="STRING" id="97972.A0A2V1D402"/>
<accession>A0A2V1D402</accession>
<dbReference type="Proteomes" id="UP000244855">
    <property type="component" value="Unassembled WGS sequence"/>
</dbReference>
<proteinExistence type="inferred from homology"/>
<dbReference type="Pfam" id="PF05730">
    <property type="entry name" value="CFEM"/>
    <property type="match status" value="1"/>
</dbReference>
<keyword evidence="5" id="KW-0964">Secreted</keyword>
<keyword evidence="8 15" id="KW-0479">Metal-binding</keyword>
<feature type="disulfide bond" evidence="15">
    <location>
        <begin position="26"/>
        <end position="66"/>
    </location>
</feature>
<feature type="disulfide bond" evidence="15">
    <location>
        <begin position="40"/>
        <end position="47"/>
    </location>
</feature>
<keyword evidence="12 15" id="KW-1015">Disulfide bond</keyword>
<name>A0A2V1D402_9PLEO</name>
<evidence type="ECO:0000256" key="8">
    <source>
        <dbReference type="ARBA" id="ARBA00022723"/>
    </source>
</evidence>
<feature type="disulfide bond" evidence="15">
    <location>
        <begin position="30"/>
        <end position="61"/>
    </location>
</feature>
<dbReference type="GO" id="GO:0098552">
    <property type="term" value="C:side of membrane"/>
    <property type="evidence" value="ECO:0007669"/>
    <property type="project" value="UniProtKB-KW"/>
</dbReference>
<feature type="domain" description="CFEM" evidence="17">
    <location>
        <begin position="1"/>
        <end position="97"/>
    </location>
</feature>
<dbReference type="InterPro" id="IPR008427">
    <property type="entry name" value="Extracellular_membr_CFEM_dom"/>
</dbReference>
<evidence type="ECO:0000256" key="16">
    <source>
        <dbReference type="SAM" id="SignalP"/>
    </source>
</evidence>
<evidence type="ECO:0000256" key="13">
    <source>
        <dbReference type="ARBA" id="ARBA00023180"/>
    </source>
</evidence>
<evidence type="ECO:0000256" key="11">
    <source>
        <dbReference type="ARBA" id="ARBA00023136"/>
    </source>
</evidence>
<evidence type="ECO:0000259" key="17">
    <source>
        <dbReference type="PROSITE" id="PS52012"/>
    </source>
</evidence>
<evidence type="ECO:0000256" key="15">
    <source>
        <dbReference type="PROSITE-ProRule" id="PRU01356"/>
    </source>
</evidence>
<keyword evidence="10 15" id="KW-0408">Iron</keyword>
<keyword evidence="14" id="KW-0449">Lipoprotein</keyword>
<keyword evidence="13" id="KW-0325">Glycoprotein</keyword>
<evidence type="ECO:0000256" key="1">
    <source>
        <dbReference type="ARBA" id="ARBA00004609"/>
    </source>
</evidence>
<evidence type="ECO:0000256" key="3">
    <source>
        <dbReference type="ARBA" id="ARBA00010031"/>
    </source>
</evidence>
<dbReference type="InterPro" id="IPR051735">
    <property type="entry name" value="CFEM_domain"/>
</dbReference>
<dbReference type="AlphaFoldDB" id="A0A2V1D402"/>
<dbReference type="OrthoDB" id="3065412at2759"/>
<feature type="chain" id="PRO_5016141328" description="CFEM domain-containing protein" evidence="16">
    <location>
        <begin position="18"/>
        <end position="97"/>
    </location>
</feature>
<comment type="similarity">
    <text evidence="3">Belongs to the RBT5 family.</text>
</comment>
<evidence type="ECO:0000313" key="18">
    <source>
        <dbReference type="EMBL" id="PVH91954.1"/>
    </source>
</evidence>
<evidence type="ECO:0000256" key="4">
    <source>
        <dbReference type="ARBA" id="ARBA00022475"/>
    </source>
</evidence>
<dbReference type="GO" id="GO:0046872">
    <property type="term" value="F:metal ion binding"/>
    <property type="evidence" value="ECO:0007669"/>
    <property type="project" value="UniProtKB-UniRule"/>
</dbReference>
<keyword evidence="6 15" id="KW-0349">Heme</keyword>
<evidence type="ECO:0000313" key="19">
    <source>
        <dbReference type="Proteomes" id="UP000244855"/>
    </source>
</evidence>
<reference evidence="18 19" key="1">
    <citation type="journal article" date="2018" name="Sci. Rep.">
        <title>Comparative genomics provides insights into the lifestyle and reveals functional heterogeneity of dark septate endophytic fungi.</title>
        <authorList>
            <person name="Knapp D.G."/>
            <person name="Nemeth J.B."/>
            <person name="Barry K."/>
            <person name="Hainaut M."/>
            <person name="Henrissat B."/>
            <person name="Johnson J."/>
            <person name="Kuo A."/>
            <person name="Lim J.H.P."/>
            <person name="Lipzen A."/>
            <person name="Nolan M."/>
            <person name="Ohm R.A."/>
            <person name="Tamas L."/>
            <person name="Grigoriev I.V."/>
            <person name="Spatafora J.W."/>
            <person name="Nagy L.G."/>
            <person name="Kovacs G.M."/>
        </authorList>
    </citation>
    <scope>NUCLEOTIDE SEQUENCE [LARGE SCALE GENOMIC DNA]</scope>
    <source>
        <strain evidence="18 19">DSE2036</strain>
    </source>
</reference>
<dbReference type="EMBL" id="KZ805748">
    <property type="protein sequence ID" value="PVH91954.1"/>
    <property type="molecule type" value="Genomic_DNA"/>
</dbReference>
<dbReference type="PANTHER" id="PTHR37928:SF2">
    <property type="entry name" value="GPI ANCHORED CFEM DOMAIN PROTEIN (AFU_ORTHOLOGUE AFUA_6G10580)"/>
    <property type="match status" value="1"/>
</dbReference>
<evidence type="ECO:0000256" key="7">
    <source>
        <dbReference type="ARBA" id="ARBA00022622"/>
    </source>
</evidence>
<evidence type="ECO:0000256" key="6">
    <source>
        <dbReference type="ARBA" id="ARBA00022617"/>
    </source>
</evidence>
<dbReference type="PROSITE" id="PS52012">
    <property type="entry name" value="CFEM"/>
    <property type="match status" value="1"/>
</dbReference>
<evidence type="ECO:0000256" key="14">
    <source>
        <dbReference type="ARBA" id="ARBA00023288"/>
    </source>
</evidence>
<keyword evidence="19" id="KW-1185">Reference proteome</keyword>
<evidence type="ECO:0000256" key="5">
    <source>
        <dbReference type="ARBA" id="ARBA00022525"/>
    </source>
</evidence>
<dbReference type="PANTHER" id="PTHR37928">
    <property type="entry name" value="CFEM DOMAIN PROTEIN (AFU_ORTHOLOGUE AFUA_6G14090)"/>
    <property type="match status" value="1"/>
</dbReference>
<evidence type="ECO:0000256" key="12">
    <source>
        <dbReference type="ARBA" id="ARBA00023157"/>
    </source>
</evidence>
<comment type="subcellular location">
    <subcellularLocation>
        <location evidence="1">Cell membrane</location>
        <topology evidence="1">Lipid-anchor</topology>
        <topology evidence="1">GPI-anchor</topology>
    </subcellularLocation>
    <subcellularLocation>
        <location evidence="2">Secreted</location>
    </subcellularLocation>
</comment>
<keyword evidence="4" id="KW-1003">Cell membrane</keyword>
<organism evidence="18 19">
    <name type="scientific">Periconia macrospinosa</name>
    <dbReference type="NCBI Taxonomy" id="97972"/>
    <lineage>
        <taxon>Eukaryota</taxon>
        <taxon>Fungi</taxon>
        <taxon>Dikarya</taxon>
        <taxon>Ascomycota</taxon>
        <taxon>Pezizomycotina</taxon>
        <taxon>Dothideomycetes</taxon>
        <taxon>Pleosporomycetidae</taxon>
        <taxon>Pleosporales</taxon>
        <taxon>Massarineae</taxon>
        <taxon>Periconiaceae</taxon>
        <taxon>Periconia</taxon>
    </lineage>
</organism>
<feature type="binding site" description="axial binding residue" evidence="15">
    <location>
        <position position="44"/>
    </location>
    <ligand>
        <name>heme</name>
        <dbReference type="ChEBI" id="CHEBI:30413"/>
    </ligand>
    <ligandPart>
        <name>Fe</name>
        <dbReference type="ChEBI" id="CHEBI:18248"/>
    </ligandPart>
</feature>
<feature type="disulfide bond" evidence="15">
    <location>
        <begin position="49"/>
        <end position="82"/>
    </location>
</feature>
<gene>
    <name evidence="18" type="ORF">DM02DRAFT_544728</name>
</gene>
<dbReference type="GO" id="GO:0005886">
    <property type="term" value="C:plasma membrane"/>
    <property type="evidence" value="ECO:0007669"/>
    <property type="project" value="UniProtKB-SubCell"/>
</dbReference>
<dbReference type="GO" id="GO:0005576">
    <property type="term" value="C:extracellular region"/>
    <property type="evidence" value="ECO:0007669"/>
    <property type="project" value="UniProtKB-SubCell"/>
</dbReference>
<protein>
    <recommendedName>
        <fullName evidence="17">CFEM domain-containing protein</fullName>
    </recommendedName>
</protein>
<evidence type="ECO:0000256" key="9">
    <source>
        <dbReference type="ARBA" id="ARBA00022729"/>
    </source>
</evidence>